<reference evidence="9" key="1">
    <citation type="submission" date="2020-08" db="EMBL/GenBank/DDBJ databases">
        <title>Lacibacter sp. S13-6-6 genome sequencing.</title>
        <authorList>
            <person name="Jin L."/>
        </authorList>
    </citation>
    <scope>NUCLEOTIDE SEQUENCE [LARGE SCALE GENOMIC DNA]</scope>
    <source>
        <strain evidence="9">S13-6-6</strain>
    </source>
</reference>
<evidence type="ECO:0000256" key="3">
    <source>
        <dbReference type="ARBA" id="ARBA00022729"/>
    </source>
</evidence>
<dbReference type="SUPFAM" id="SSF48452">
    <property type="entry name" value="TPR-like"/>
    <property type="match status" value="1"/>
</dbReference>
<dbReference type="InterPro" id="IPR033985">
    <property type="entry name" value="SusD-like_N"/>
</dbReference>
<keyword evidence="9" id="KW-1185">Reference proteome</keyword>
<feature type="domain" description="SusD-like N-terminal" evidence="7">
    <location>
        <begin position="58"/>
        <end position="208"/>
    </location>
</feature>
<accession>A0A7G5XDB5</accession>
<sequence>MKKIYFTIILATALSACTKLDLNPLSEPSTGGFYSNQTELELAVNDLYRADFWANDNEYFSDNAWHRAQLGNTVTFGTMNADDAFALSLWTNAYKAIARVNAFIANKDRAAANTPASVITRLEAEVRLVRAYEYGRLITHFGDVPLIKEPIEISQAYNVTRTAKSEVLTFIFADLDFAIANLPVSFTTSQVKRFTRGSALAVKARIALYEGKWDIARDAAAAVMQLATGGTYALHASYRDLFLKAGETSKEIIISIPRDEAQKVFNAGGFVQDFICRNAGGFGAQIPTREIFDAYECKDGLPIDESALYDPKNPFANRDPRLTANIVEFNTQWLGYSYQPHPDTLTVFSSKENRRVSNRDTRAVAQFASFTGFLWRKGIDQTWADRLREDNDAILFRYAEILLTYAEAKIELGEIDASVLNAINQVRARAYGVAVTAVASYPSVTSVNATELKRIVRRERRVEFPLEGLRYMDLIRWKLAEKALTKPVIGLPDPAAQNRSKWPFPGVTPLDDDGVPDYSVFGTDVKKLADRNFDKNRQYLWPIPNVDRIQNPGLTQNPNYQ</sequence>
<evidence type="ECO:0000256" key="1">
    <source>
        <dbReference type="ARBA" id="ARBA00004442"/>
    </source>
</evidence>
<evidence type="ECO:0000256" key="2">
    <source>
        <dbReference type="ARBA" id="ARBA00006275"/>
    </source>
</evidence>
<evidence type="ECO:0000313" key="8">
    <source>
        <dbReference type="EMBL" id="QNA43468.1"/>
    </source>
</evidence>
<keyword evidence="5" id="KW-0998">Cell outer membrane</keyword>
<comment type="similarity">
    <text evidence="2">Belongs to the SusD family.</text>
</comment>
<dbReference type="InterPro" id="IPR011990">
    <property type="entry name" value="TPR-like_helical_dom_sf"/>
</dbReference>
<dbReference type="Gene3D" id="1.25.40.390">
    <property type="match status" value="1"/>
</dbReference>
<proteinExistence type="inferred from homology"/>
<evidence type="ECO:0000313" key="9">
    <source>
        <dbReference type="Proteomes" id="UP000515344"/>
    </source>
</evidence>
<dbReference type="KEGG" id="lacs:H4075_15455"/>
<dbReference type="PROSITE" id="PS51257">
    <property type="entry name" value="PROKAR_LIPOPROTEIN"/>
    <property type="match status" value="1"/>
</dbReference>
<feature type="domain" description="RagB/SusD" evidence="6">
    <location>
        <begin position="278"/>
        <end position="560"/>
    </location>
</feature>
<organism evidence="8 9">
    <name type="scientific">Lacibacter sediminis</name>
    <dbReference type="NCBI Taxonomy" id="2760713"/>
    <lineage>
        <taxon>Bacteria</taxon>
        <taxon>Pseudomonadati</taxon>
        <taxon>Bacteroidota</taxon>
        <taxon>Chitinophagia</taxon>
        <taxon>Chitinophagales</taxon>
        <taxon>Chitinophagaceae</taxon>
        <taxon>Lacibacter</taxon>
    </lineage>
</organism>
<dbReference type="AlphaFoldDB" id="A0A7G5XDB5"/>
<dbReference type="InterPro" id="IPR012944">
    <property type="entry name" value="SusD_RagB_dom"/>
</dbReference>
<evidence type="ECO:0000259" key="7">
    <source>
        <dbReference type="Pfam" id="PF14322"/>
    </source>
</evidence>
<keyword evidence="4" id="KW-0472">Membrane</keyword>
<dbReference type="Pfam" id="PF07980">
    <property type="entry name" value="SusD_RagB"/>
    <property type="match status" value="1"/>
</dbReference>
<dbReference type="Pfam" id="PF14322">
    <property type="entry name" value="SusD-like_3"/>
    <property type="match status" value="1"/>
</dbReference>
<dbReference type="RefSeq" id="WP_182801733.1">
    <property type="nucleotide sequence ID" value="NZ_CP060007.1"/>
</dbReference>
<dbReference type="EMBL" id="CP060007">
    <property type="protein sequence ID" value="QNA43468.1"/>
    <property type="molecule type" value="Genomic_DNA"/>
</dbReference>
<protein>
    <submittedName>
        <fullName evidence="8">RagB/SusD family nutrient uptake outer membrane protein</fullName>
    </submittedName>
</protein>
<dbReference type="GO" id="GO:0009279">
    <property type="term" value="C:cell outer membrane"/>
    <property type="evidence" value="ECO:0007669"/>
    <property type="project" value="UniProtKB-SubCell"/>
</dbReference>
<name>A0A7G5XDB5_9BACT</name>
<evidence type="ECO:0000256" key="5">
    <source>
        <dbReference type="ARBA" id="ARBA00023237"/>
    </source>
</evidence>
<keyword evidence="3" id="KW-0732">Signal</keyword>
<evidence type="ECO:0000256" key="4">
    <source>
        <dbReference type="ARBA" id="ARBA00023136"/>
    </source>
</evidence>
<comment type="subcellular location">
    <subcellularLocation>
        <location evidence="1">Cell outer membrane</location>
    </subcellularLocation>
</comment>
<dbReference type="Proteomes" id="UP000515344">
    <property type="component" value="Chromosome"/>
</dbReference>
<evidence type="ECO:0000259" key="6">
    <source>
        <dbReference type="Pfam" id="PF07980"/>
    </source>
</evidence>
<gene>
    <name evidence="8" type="ORF">H4075_15455</name>
</gene>